<reference evidence="3 4" key="1">
    <citation type="submission" date="2016-11" db="EMBL/GenBank/DDBJ databases">
        <authorList>
            <person name="Varghese N."/>
            <person name="Submissions S."/>
        </authorList>
    </citation>
    <scope>NUCLEOTIDE SEQUENCE [LARGE SCALE GENOMIC DNA]</scope>
    <source>
        <strain evidence="3 4">CGMCC 1.12174</strain>
        <strain evidence="2 5">DSM 26351</strain>
    </source>
</reference>
<proteinExistence type="inferred from homology"/>
<dbReference type="AlphaFoldDB" id="A0A1M6VT43"/>
<evidence type="ECO:0000313" key="3">
    <source>
        <dbReference type="EMBL" id="SHK84667.1"/>
    </source>
</evidence>
<dbReference type="Proteomes" id="UP000198940">
    <property type="component" value="Unassembled WGS sequence"/>
</dbReference>
<dbReference type="Gene3D" id="3.30.420.40">
    <property type="match status" value="2"/>
</dbReference>
<dbReference type="SUPFAM" id="SSF51182">
    <property type="entry name" value="RmlC-like cupins"/>
    <property type="match status" value="1"/>
</dbReference>
<evidence type="ECO:0000313" key="4">
    <source>
        <dbReference type="Proteomes" id="UP000184031"/>
    </source>
</evidence>
<gene>
    <name evidence="2" type="ORF">SAMN04487891_114107</name>
    <name evidence="3" type="ORF">SAMN05216293_2029</name>
</gene>
<dbReference type="InterPro" id="IPR011051">
    <property type="entry name" value="RmlC_Cupin_sf"/>
</dbReference>
<keyword evidence="3" id="KW-0808">Transferase</keyword>
<dbReference type="InterPro" id="IPR000600">
    <property type="entry name" value="ROK"/>
</dbReference>
<dbReference type="InterPro" id="IPR043129">
    <property type="entry name" value="ATPase_NBD"/>
</dbReference>
<accession>A0A1M6VT43</accession>
<organism evidence="3 4">
    <name type="scientific">Flagellimonas taeanensis</name>
    <dbReference type="NCBI Taxonomy" id="1005926"/>
    <lineage>
        <taxon>Bacteria</taxon>
        <taxon>Pseudomonadati</taxon>
        <taxon>Bacteroidota</taxon>
        <taxon>Flavobacteriia</taxon>
        <taxon>Flavobacteriales</taxon>
        <taxon>Flavobacteriaceae</taxon>
        <taxon>Flagellimonas</taxon>
    </lineage>
</organism>
<evidence type="ECO:0000256" key="1">
    <source>
        <dbReference type="ARBA" id="ARBA00006479"/>
    </source>
</evidence>
<dbReference type="STRING" id="1055723.SAMN05216293_2029"/>
<dbReference type="OrthoDB" id="9808275at2"/>
<protein>
    <submittedName>
        <fullName evidence="3">Sugar kinase of the NBD/HSP70 family, may contain an N-terminal HTH domain</fullName>
    </submittedName>
</protein>
<evidence type="ECO:0000313" key="2">
    <source>
        <dbReference type="EMBL" id="SFC59660.1"/>
    </source>
</evidence>
<evidence type="ECO:0000313" key="5">
    <source>
        <dbReference type="Proteomes" id="UP000198940"/>
    </source>
</evidence>
<dbReference type="RefSeq" id="WP_072879461.1">
    <property type="nucleotide sequence ID" value="NZ_FOKU01000014.1"/>
</dbReference>
<name>A0A1M6VT43_9FLAO</name>
<comment type="similarity">
    <text evidence="1">Belongs to the ROK (NagC/XylR) family.</text>
</comment>
<dbReference type="PANTHER" id="PTHR18964">
    <property type="entry name" value="ROK (REPRESSOR, ORF, KINASE) FAMILY"/>
    <property type="match status" value="1"/>
</dbReference>
<dbReference type="Pfam" id="PF00480">
    <property type="entry name" value="ROK"/>
    <property type="match status" value="1"/>
</dbReference>
<dbReference type="CDD" id="cd23763">
    <property type="entry name" value="ASKHA_ATPase_ROK"/>
    <property type="match status" value="1"/>
</dbReference>
<keyword evidence="3" id="KW-0418">Kinase</keyword>
<dbReference type="SUPFAM" id="SSF53067">
    <property type="entry name" value="Actin-like ATPase domain"/>
    <property type="match status" value="1"/>
</dbReference>
<keyword evidence="5" id="KW-1185">Reference proteome</keyword>
<dbReference type="PANTHER" id="PTHR18964:SF149">
    <property type="entry name" value="BIFUNCTIONAL UDP-N-ACETYLGLUCOSAMINE 2-EPIMERASE_N-ACETYLMANNOSAMINE KINASE"/>
    <property type="match status" value="1"/>
</dbReference>
<dbReference type="EMBL" id="FOKU01000014">
    <property type="protein sequence ID" value="SFC59660.1"/>
    <property type="molecule type" value="Genomic_DNA"/>
</dbReference>
<comment type="caution">
    <text evidence="3">The sequence shown here is derived from an EMBL/GenBank/DDBJ whole genome shotgun (WGS) entry which is preliminary data.</text>
</comment>
<sequence length="895" mass="100263">MQDKNTYYLGIDIGGSHFAMGVVNADTMSLLTGTVERFPVDSGLSALPVLNQLIRAIKQTITNFQKPIKGIGISVPGPFDYEQGVSYIFGLNKFDSLYGVNIKLFLWSHLQDTLESIEQIAFLNDADSFVLGETYSNNLHSGKVLGVTLGTGIGSGFVVDGKVVTNSDDIPEDGNIYNLPFKGKRVEDWISTQWFLDTFFKTFGESVDNVKQIADRAETSEKARDIFEQYGQHLGEVICSLSGSFKPDALVIGGSISKSYHLFNNAFETCFATPKNIRITKGTANAAIVGAVIHLTIKQNKLSTKRKTEQYVMPMRADESRKDEGYTVYPSFEIATGTVSMGVENLVDELPKEGCILIDGYMGAYWEEFMGQLTAALQKRNVEHVTYDMASAYKDVESIEKMVEPFLGGDDPVFGKIYPGNLKDFFDNQKLNSIQPMEGILNVFYGPGAALSGQKGTIIYIDVPKNEIQFRSRAGQVANLGNVMVEDNKQQYKRMYFIDWQVLNKHKQQLLKDIDFVVDGQFGSDITWCDGDTLRKGLQEMASHAFRPRPWFSPGIWGGDWMKERFGELAQDVPNYAWSFELIAPENGIVISKNGVRLEVSFDFLMFHDNQAILGEAASIFGTEFPIRFDYLDTVNGQNLSLQCHPTVAYMRENFGHTFTQDETYYILDAEPGAKVYLGFNEGVQKEEFRNALEQSHSEAKPMPVEDYVQTFEAKKHDLFLIPNGTVHCSGIGNLVLEISSTPYIFTFKMYDWMRMDLDGKPRPLNIKRGVENLNMECQGDKVQAEYISKPEVLQSGDDWKMIKLPTHPKHFYEIHRYELDSEMTVSTNGQCHILNLVEGTKINVMANGRSMDVHYAETFVVPAAAGSYTIKNLGTGTAKVVQSNVKPEISKTGL</sequence>
<dbReference type="Proteomes" id="UP000184031">
    <property type="component" value="Unassembled WGS sequence"/>
</dbReference>
<dbReference type="CDD" id="cd07010">
    <property type="entry name" value="cupin_PMI_type_I_N_bac"/>
    <property type="match status" value="1"/>
</dbReference>
<dbReference type="EMBL" id="FRAT01000005">
    <property type="protein sequence ID" value="SHK84667.1"/>
    <property type="molecule type" value="Genomic_DNA"/>
</dbReference>
<dbReference type="Gene3D" id="2.60.120.10">
    <property type="entry name" value="Jelly Rolls"/>
    <property type="match status" value="2"/>
</dbReference>
<dbReference type="GO" id="GO:0016301">
    <property type="term" value="F:kinase activity"/>
    <property type="evidence" value="ECO:0007669"/>
    <property type="project" value="UniProtKB-KW"/>
</dbReference>
<dbReference type="InterPro" id="IPR014710">
    <property type="entry name" value="RmlC-like_jellyroll"/>
</dbReference>